<name>A0A4C1VA90_EUMVA</name>
<accession>A0A4C1VA90</accession>
<organism evidence="2 3">
    <name type="scientific">Eumeta variegata</name>
    <name type="common">Bagworm moth</name>
    <name type="synonym">Eumeta japonica</name>
    <dbReference type="NCBI Taxonomy" id="151549"/>
    <lineage>
        <taxon>Eukaryota</taxon>
        <taxon>Metazoa</taxon>
        <taxon>Ecdysozoa</taxon>
        <taxon>Arthropoda</taxon>
        <taxon>Hexapoda</taxon>
        <taxon>Insecta</taxon>
        <taxon>Pterygota</taxon>
        <taxon>Neoptera</taxon>
        <taxon>Endopterygota</taxon>
        <taxon>Lepidoptera</taxon>
        <taxon>Glossata</taxon>
        <taxon>Ditrysia</taxon>
        <taxon>Tineoidea</taxon>
        <taxon>Psychidae</taxon>
        <taxon>Oiketicinae</taxon>
        <taxon>Eumeta</taxon>
    </lineage>
</organism>
<evidence type="ECO:0000256" key="1">
    <source>
        <dbReference type="SAM" id="MobiDB-lite"/>
    </source>
</evidence>
<feature type="compositionally biased region" description="Basic residues" evidence="1">
    <location>
        <begin position="1"/>
        <end position="12"/>
    </location>
</feature>
<reference evidence="2 3" key="1">
    <citation type="journal article" date="2019" name="Commun. Biol.">
        <title>The bagworm genome reveals a unique fibroin gene that provides high tensile strength.</title>
        <authorList>
            <person name="Kono N."/>
            <person name="Nakamura H."/>
            <person name="Ohtoshi R."/>
            <person name="Tomita M."/>
            <person name="Numata K."/>
            <person name="Arakawa K."/>
        </authorList>
    </citation>
    <scope>NUCLEOTIDE SEQUENCE [LARGE SCALE GENOMIC DNA]</scope>
</reference>
<keyword evidence="3" id="KW-1185">Reference proteome</keyword>
<protein>
    <submittedName>
        <fullName evidence="2">Uncharacterized protein</fullName>
    </submittedName>
</protein>
<evidence type="ECO:0000313" key="2">
    <source>
        <dbReference type="EMBL" id="GBP35197.1"/>
    </source>
</evidence>
<comment type="caution">
    <text evidence="2">The sequence shown here is derived from an EMBL/GenBank/DDBJ whole genome shotgun (WGS) entry which is preliminary data.</text>
</comment>
<gene>
    <name evidence="2" type="ORF">EVAR_18322_1</name>
</gene>
<dbReference type="AlphaFoldDB" id="A0A4C1VA90"/>
<feature type="compositionally biased region" description="Basic and acidic residues" evidence="1">
    <location>
        <begin position="13"/>
        <end position="30"/>
    </location>
</feature>
<feature type="region of interest" description="Disordered" evidence="1">
    <location>
        <begin position="1"/>
        <end position="30"/>
    </location>
</feature>
<proteinExistence type="predicted"/>
<evidence type="ECO:0000313" key="3">
    <source>
        <dbReference type="Proteomes" id="UP000299102"/>
    </source>
</evidence>
<sequence length="145" mass="16718">MDTRTRQKKTKRNEHSTPRYVTRDTDPRTENKIALTPRAYTLTPEAAAREPARLRYVTPAPRTEPVRARDTLRTENRPRRRVCVRSALRERTACGRKPARSAARRLRVCDGLFIKKCSNIYRGRMPAAGVADCPAPYQRTVDVQR</sequence>
<dbReference type="EMBL" id="BGZK01000300">
    <property type="protein sequence ID" value="GBP35197.1"/>
    <property type="molecule type" value="Genomic_DNA"/>
</dbReference>
<feature type="compositionally biased region" description="Basic and acidic residues" evidence="1">
    <location>
        <begin position="64"/>
        <end position="77"/>
    </location>
</feature>
<feature type="region of interest" description="Disordered" evidence="1">
    <location>
        <begin position="59"/>
        <end position="78"/>
    </location>
</feature>
<dbReference type="Proteomes" id="UP000299102">
    <property type="component" value="Unassembled WGS sequence"/>
</dbReference>